<name>A0A6J6Q4P5_9ZZZZ</name>
<reference evidence="1" key="1">
    <citation type="submission" date="2020-05" db="EMBL/GenBank/DDBJ databases">
        <authorList>
            <person name="Chiriac C."/>
            <person name="Salcher M."/>
            <person name="Ghai R."/>
            <person name="Kavagutti S V."/>
        </authorList>
    </citation>
    <scope>NUCLEOTIDE SEQUENCE</scope>
</reference>
<proteinExistence type="predicted"/>
<gene>
    <name evidence="1" type="ORF">UFOPK2589_00937</name>
</gene>
<evidence type="ECO:0000313" key="1">
    <source>
        <dbReference type="EMBL" id="CAB4703004.1"/>
    </source>
</evidence>
<dbReference type="EMBL" id="CAEZXT010000062">
    <property type="protein sequence ID" value="CAB4703004.1"/>
    <property type="molecule type" value="Genomic_DNA"/>
</dbReference>
<sequence>MLRPHFRKRGLASATSLTHVLLHRYCANFFQKTTHQNQFQILQEPSFDLPTVLCMPAHETQLIALHQANSILTYLHRLPLWLNPQCMHLDIHFQVWVDQVPTHELMHRKDPSDSRDHLYKTPVSPMRRLLLKLVLAHHQLLPNVCDLNAMVQLD</sequence>
<protein>
    <submittedName>
        <fullName evidence="1">Unannotated protein</fullName>
    </submittedName>
</protein>
<dbReference type="AlphaFoldDB" id="A0A6J6Q4P5"/>
<organism evidence="1">
    <name type="scientific">freshwater metagenome</name>
    <dbReference type="NCBI Taxonomy" id="449393"/>
    <lineage>
        <taxon>unclassified sequences</taxon>
        <taxon>metagenomes</taxon>
        <taxon>ecological metagenomes</taxon>
    </lineage>
</organism>
<accession>A0A6J6Q4P5</accession>